<gene>
    <name evidence="2" type="ORF">SO3561_10434</name>
</gene>
<protein>
    <submittedName>
        <fullName evidence="2">Uncharacterized protein</fullName>
    </submittedName>
</protein>
<proteinExistence type="predicted"/>
<evidence type="ECO:0000256" key="1">
    <source>
        <dbReference type="SAM" id="MobiDB-lite"/>
    </source>
</evidence>
<dbReference type="Proteomes" id="UP000217446">
    <property type="component" value="Unassembled WGS sequence"/>
</dbReference>
<evidence type="ECO:0000313" key="3">
    <source>
        <dbReference type="Proteomes" id="UP000217446"/>
    </source>
</evidence>
<evidence type="ECO:0000313" key="2">
    <source>
        <dbReference type="EMBL" id="GAX58859.1"/>
    </source>
</evidence>
<comment type="caution">
    <text evidence="2">The sequence shown here is derived from an EMBL/GenBank/DDBJ whole genome shotgun (WGS) entry which is preliminary data.</text>
</comment>
<feature type="region of interest" description="Disordered" evidence="1">
    <location>
        <begin position="208"/>
        <end position="247"/>
    </location>
</feature>
<dbReference type="EMBL" id="BDQI01000068">
    <property type="protein sequence ID" value="GAX58859.1"/>
    <property type="molecule type" value="Genomic_DNA"/>
</dbReference>
<keyword evidence="3" id="KW-1185">Reference proteome</keyword>
<organism evidence="2 3">
    <name type="scientific">Streptomyces olivochromogenes</name>
    <dbReference type="NCBI Taxonomy" id="1963"/>
    <lineage>
        <taxon>Bacteria</taxon>
        <taxon>Bacillati</taxon>
        <taxon>Actinomycetota</taxon>
        <taxon>Actinomycetes</taxon>
        <taxon>Kitasatosporales</taxon>
        <taxon>Streptomycetaceae</taxon>
        <taxon>Streptomyces</taxon>
    </lineage>
</organism>
<sequence length="247" mass="27283">MTLLSGPALRPSANHPWTRTRRRPPLLERGCTTTQAAWALGLGHYGACTGCRRRRRPRPQRAGAFCWDLEGEAIAFFAQRLSLGLELFVLREEGVEILRATVLGAGKCVEEVFQPSVPISQPEEQSGRTVPTTPTSAPRSCVCLAGVTRTGFYPQEDRDGSVRGGRYQRLGGEFVRRLAAFLEAPGRFQTPERLTEFKKLPPLPARRPARRHHAHAHAQPAVVPRAASAHRVGHRSSRQHAVYGTCS</sequence>
<feature type="compositionally biased region" description="Low complexity" evidence="1">
    <location>
        <begin position="217"/>
        <end position="227"/>
    </location>
</feature>
<feature type="region of interest" description="Disordered" evidence="1">
    <location>
        <begin position="1"/>
        <end position="21"/>
    </location>
</feature>
<dbReference type="AlphaFoldDB" id="A0A286PH30"/>
<reference evidence="3" key="1">
    <citation type="submission" date="2017-05" db="EMBL/GenBank/DDBJ databases">
        <title>Streptomyces olivochromogenes NBRC 3561 whole genome shotgun sequence.</title>
        <authorList>
            <person name="Dohra H."/>
            <person name="Kodani S."/>
        </authorList>
    </citation>
    <scope>NUCLEOTIDE SEQUENCE [LARGE SCALE GENOMIC DNA]</scope>
    <source>
        <strain evidence="3">NBRC 3561</strain>
    </source>
</reference>
<name>A0A286PH30_STROL</name>
<accession>A0A286PH30</accession>